<dbReference type="GO" id="GO:0003677">
    <property type="term" value="F:DNA binding"/>
    <property type="evidence" value="ECO:0007669"/>
    <property type="project" value="InterPro"/>
</dbReference>
<name>A0A3A8NT34_9BACT</name>
<dbReference type="GO" id="GO:0004803">
    <property type="term" value="F:transposase activity"/>
    <property type="evidence" value="ECO:0007669"/>
    <property type="project" value="InterPro"/>
</dbReference>
<dbReference type="NCBIfam" id="NF033551">
    <property type="entry name" value="transpos_IS1182"/>
    <property type="match status" value="1"/>
</dbReference>
<dbReference type="AlphaFoldDB" id="A0A3A8NT34"/>
<dbReference type="InterPro" id="IPR008490">
    <property type="entry name" value="Transposase_InsH_N"/>
</dbReference>
<gene>
    <name evidence="3" type="ORF">D7X12_13980</name>
</gene>
<proteinExistence type="predicted"/>
<dbReference type="InterPro" id="IPR047629">
    <property type="entry name" value="IS1182_transpos"/>
</dbReference>
<accession>A0A3A8NT34</accession>
<evidence type="ECO:0000259" key="1">
    <source>
        <dbReference type="Pfam" id="PF01609"/>
    </source>
</evidence>
<dbReference type="InterPro" id="IPR002559">
    <property type="entry name" value="Transposase_11"/>
</dbReference>
<dbReference type="PANTHER" id="PTHR35604:SF2">
    <property type="entry name" value="TRANSPOSASE INSH FOR INSERTION SEQUENCE ELEMENT IS5A-RELATED"/>
    <property type="match status" value="1"/>
</dbReference>
<dbReference type="GO" id="GO:0006313">
    <property type="term" value="P:DNA transposition"/>
    <property type="evidence" value="ECO:0007669"/>
    <property type="project" value="InterPro"/>
</dbReference>
<dbReference type="Proteomes" id="UP000273405">
    <property type="component" value="Unassembled WGS sequence"/>
</dbReference>
<protein>
    <submittedName>
        <fullName evidence="3">IS1182 family transposase</fullName>
    </submittedName>
</protein>
<dbReference type="EMBL" id="RAWG01000071">
    <property type="protein sequence ID" value="RKH43172.1"/>
    <property type="molecule type" value="Genomic_DNA"/>
</dbReference>
<dbReference type="Pfam" id="PF01609">
    <property type="entry name" value="DDE_Tnp_1"/>
    <property type="match status" value="1"/>
</dbReference>
<dbReference type="Pfam" id="PF05598">
    <property type="entry name" value="DUF772"/>
    <property type="match status" value="1"/>
</dbReference>
<feature type="domain" description="Transposase InsH N-terminal" evidence="2">
    <location>
        <begin position="36"/>
        <end position="110"/>
    </location>
</feature>
<feature type="domain" description="Transposase IS4-like" evidence="1">
    <location>
        <begin position="295"/>
        <end position="519"/>
    </location>
</feature>
<dbReference type="OrthoDB" id="5492971at2"/>
<reference evidence="4" key="1">
    <citation type="submission" date="2018-09" db="EMBL/GenBank/DDBJ databases">
        <authorList>
            <person name="Livingstone P.G."/>
            <person name="Whitworth D.E."/>
        </authorList>
    </citation>
    <scope>NUCLEOTIDE SEQUENCE [LARGE SCALE GENOMIC DNA]</scope>
    <source>
        <strain evidence="4">CA040B</strain>
    </source>
</reference>
<keyword evidence="4" id="KW-1185">Reference proteome</keyword>
<sequence length="529" mass="58706">MDRWKPTVEQSAREQRLLKLAGKSRKLFVFLREHRHELFDEAFQDELEAMYRQTGQGQAPQPPAMMCMALLVQAYTQASDAEAVCLSGTDSRWRMVLDRLGADEDEPAFSQGGLQQFRERLIATEMDRRLLERTVEVAKRTKGFDFKKTPKTLRVGVDSRPLEGAGRVEDTLNLLGHAGRKVAEGMALALGTDVEEVCQQAEAPLLMASSIKAGLDIDWNAPDAKLDALNRLCRQLDCLMAWVAKQSKSCVAAPLTRYIEALAQVKAQDLEPRPEGGVQIRQGVAADRRISIEDADMRHGRKSKSKRFNGYKQHVGTDLDTDLVVACAVTPANRPEEEATLALQEDMAHQDLFPDVLLIDRAYLHSSITEDVLASGGGDVVCRPWRGASAKPGLFGKRDFKVNIRAGTLTCPAGEVEPFEPGAVVQFDPEACGPCKLRSRCTQAASGRGRSVAMGDDERLQKRLRSRLQSRAGRAGLRERVGVEHCLAHLANRQGPKARYRGTRRNLFDLRRLAVVQNLEVAARYQRAA</sequence>
<dbReference type="RefSeq" id="WP_120625775.1">
    <property type="nucleotide sequence ID" value="NZ_RAWG01000071.1"/>
</dbReference>
<dbReference type="PANTHER" id="PTHR35604">
    <property type="entry name" value="TRANSPOSASE INSH FOR INSERTION SEQUENCE ELEMENT IS5A-RELATED"/>
    <property type="match status" value="1"/>
</dbReference>
<evidence type="ECO:0000313" key="3">
    <source>
        <dbReference type="EMBL" id="RKH43172.1"/>
    </source>
</evidence>
<evidence type="ECO:0000313" key="4">
    <source>
        <dbReference type="Proteomes" id="UP000273405"/>
    </source>
</evidence>
<evidence type="ECO:0000259" key="2">
    <source>
        <dbReference type="Pfam" id="PF05598"/>
    </source>
</evidence>
<comment type="caution">
    <text evidence="3">The sequence shown here is derived from an EMBL/GenBank/DDBJ whole genome shotgun (WGS) entry which is preliminary data.</text>
</comment>
<organism evidence="3 4">
    <name type="scientific">Corallococcus sicarius</name>
    <dbReference type="NCBI Taxonomy" id="2316726"/>
    <lineage>
        <taxon>Bacteria</taxon>
        <taxon>Pseudomonadati</taxon>
        <taxon>Myxococcota</taxon>
        <taxon>Myxococcia</taxon>
        <taxon>Myxococcales</taxon>
        <taxon>Cystobacterineae</taxon>
        <taxon>Myxococcaceae</taxon>
        <taxon>Corallococcus</taxon>
    </lineage>
</organism>